<reference evidence="1" key="1">
    <citation type="submission" date="2014-09" db="EMBL/GenBank/DDBJ databases">
        <authorList>
            <person name="Magalhaes I.L.F."/>
            <person name="Oliveira U."/>
            <person name="Santos F.R."/>
            <person name="Vidigal T.H.D.A."/>
            <person name="Brescovit A.D."/>
            <person name="Santos A.J."/>
        </authorList>
    </citation>
    <scope>NUCLEOTIDE SEQUENCE</scope>
    <source>
        <tissue evidence="1">Shoot tissue taken approximately 20 cm above the soil surface</tissue>
    </source>
</reference>
<dbReference type="EMBL" id="GBRH01265046">
    <property type="protein sequence ID" value="JAD32849.1"/>
    <property type="molecule type" value="Transcribed_RNA"/>
</dbReference>
<proteinExistence type="predicted"/>
<reference evidence="1" key="2">
    <citation type="journal article" date="2015" name="Data Brief">
        <title>Shoot transcriptome of the giant reed, Arundo donax.</title>
        <authorList>
            <person name="Barrero R.A."/>
            <person name="Guerrero F.D."/>
            <person name="Moolhuijzen P."/>
            <person name="Goolsby J.A."/>
            <person name="Tidwell J."/>
            <person name="Bellgard S.E."/>
            <person name="Bellgard M.I."/>
        </authorList>
    </citation>
    <scope>NUCLEOTIDE SEQUENCE</scope>
    <source>
        <tissue evidence="1">Shoot tissue taken approximately 20 cm above the soil surface</tissue>
    </source>
</reference>
<accession>A0A0A8Z0A7</accession>
<organism evidence="1">
    <name type="scientific">Arundo donax</name>
    <name type="common">Giant reed</name>
    <name type="synonym">Donax arundinaceus</name>
    <dbReference type="NCBI Taxonomy" id="35708"/>
    <lineage>
        <taxon>Eukaryota</taxon>
        <taxon>Viridiplantae</taxon>
        <taxon>Streptophyta</taxon>
        <taxon>Embryophyta</taxon>
        <taxon>Tracheophyta</taxon>
        <taxon>Spermatophyta</taxon>
        <taxon>Magnoliopsida</taxon>
        <taxon>Liliopsida</taxon>
        <taxon>Poales</taxon>
        <taxon>Poaceae</taxon>
        <taxon>PACMAD clade</taxon>
        <taxon>Arundinoideae</taxon>
        <taxon>Arundineae</taxon>
        <taxon>Arundo</taxon>
    </lineage>
</organism>
<name>A0A0A8Z0A7_ARUDO</name>
<dbReference type="AlphaFoldDB" id="A0A0A8Z0A7"/>
<evidence type="ECO:0000313" key="1">
    <source>
        <dbReference type="EMBL" id="JAD32849.1"/>
    </source>
</evidence>
<protein>
    <submittedName>
        <fullName evidence="1">Uncharacterized protein</fullName>
    </submittedName>
</protein>
<sequence>MFMPLTDNIGNPMLPSFLR</sequence>